<evidence type="ECO:0000313" key="1">
    <source>
        <dbReference type="EMBL" id="TWT17614.1"/>
    </source>
</evidence>
<dbReference type="AlphaFoldDB" id="A0A5C5TUZ6"/>
<comment type="caution">
    <text evidence="1">The sequence shown here is derived from an EMBL/GenBank/DDBJ whole genome shotgun (WGS) entry which is preliminary data.</text>
</comment>
<protein>
    <recommendedName>
        <fullName evidence="3">Sulfotransferase family protein</fullName>
    </recommendedName>
</protein>
<dbReference type="RefSeq" id="WP_146313188.1">
    <property type="nucleotide sequence ID" value="NZ_VOHE01000007.1"/>
</dbReference>
<gene>
    <name evidence="1" type="ORF">FQY79_12185</name>
</gene>
<dbReference type="Gene3D" id="3.40.50.300">
    <property type="entry name" value="P-loop containing nucleotide triphosphate hydrolases"/>
    <property type="match status" value="1"/>
</dbReference>
<sequence length="282" mass="32158">MGARFATGIGLDAFPHDLAGVQIVYHAVNKSGSLAMANAMGEAYRWAGREREFVSHYRIRCTDEEFRARVDAMNGRQAFIVDHYLFGALAPAPNRIWITQLRHPLPRVLSFYQWIKNKHMAAGGAQEEFPSLREFVVEGKGTRHSLVAQFGMGFGPNRAVRKRRLSTADLYSIAVDALEAHVYALGIAEYFEESLFVFAALAGIESVAPWVRDNRNPGRPLADEISEADRALIEELYAYDYRLYEYALDRFRKQNGRLPFGESLARYREACRDQYKDRILPR</sequence>
<dbReference type="OrthoDB" id="7981249at2"/>
<dbReference type="Proteomes" id="UP000315949">
    <property type="component" value="Unassembled WGS sequence"/>
</dbReference>
<name>A0A5C5TUZ6_9GAMM</name>
<dbReference type="EMBL" id="VOHE01000007">
    <property type="protein sequence ID" value="TWT17614.1"/>
    <property type="molecule type" value="Genomic_DNA"/>
</dbReference>
<evidence type="ECO:0008006" key="3">
    <source>
        <dbReference type="Google" id="ProtNLM"/>
    </source>
</evidence>
<evidence type="ECO:0000313" key="2">
    <source>
        <dbReference type="Proteomes" id="UP000315949"/>
    </source>
</evidence>
<accession>A0A5C5TUZ6</accession>
<proteinExistence type="predicted"/>
<keyword evidence="2" id="KW-1185">Reference proteome</keyword>
<dbReference type="InterPro" id="IPR027417">
    <property type="entry name" value="P-loop_NTPase"/>
</dbReference>
<organism evidence="1 2">
    <name type="scientific">Luteimonas wenzhouensis</name>
    <dbReference type="NCBI Taxonomy" id="2599615"/>
    <lineage>
        <taxon>Bacteria</taxon>
        <taxon>Pseudomonadati</taxon>
        <taxon>Pseudomonadota</taxon>
        <taxon>Gammaproteobacteria</taxon>
        <taxon>Lysobacterales</taxon>
        <taxon>Lysobacteraceae</taxon>
        <taxon>Luteimonas</taxon>
    </lineage>
</organism>
<reference evidence="1 2" key="1">
    <citation type="submission" date="2019-07" db="EMBL/GenBank/DDBJ databases">
        <title>Luteimonas sp. YD-1 nov., isolated from acidic soil.</title>
        <authorList>
            <person name="Zhou J."/>
        </authorList>
    </citation>
    <scope>NUCLEOTIDE SEQUENCE [LARGE SCALE GENOMIC DNA]</scope>
    <source>
        <strain evidence="1 2">YD-1</strain>
    </source>
</reference>